<evidence type="ECO:0000313" key="6">
    <source>
        <dbReference type="Proteomes" id="UP000505355"/>
    </source>
</evidence>
<reference evidence="5 6" key="1">
    <citation type="submission" date="2020-05" db="EMBL/GenBank/DDBJ databases">
        <title>Mucilaginibacter mali sp. nov.</title>
        <authorList>
            <person name="Kim H.S."/>
            <person name="Lee K.C."/>
            <person name="Suh M.K."/>
            <person name="Kim J.-S."/>
            <person name="Han K.-I."/>
            <person name="Eom M.K."/>
            <person name="Shin Y.K."/>
            <person name="Lee J.-S."/>
        </authorList>
    </citation>
    <scope>NUCLEOTIDE SEQUENCE [LARGE SCALE GENOMIC DNA]</scope>
    <source>
        <strain evidence="5 6">G2-14</strain>
    </source>
</reference>
<dbReference type="SUPFAM" id="SSF47413">
    <property type="entry name" value="lambda repressor-like DNA-binding domains"/>
    <property type="match status" value="1"/>
</dbReference>
<dbReference type="GO" id="GO:0003700">
    <property type="term" value="F:DNA-binding transcription factor activity"/>
    <property type="evidence" value="ECO:0007669"/>
    <property type="project" value="TreeGrafter"/>
</dbReference>
<dbReference type="GO" id="GO:0003677">
    <property type="term" value="F:DNA binding"/>
    <property type="evidence" value="ECO:0007669"/>
    <property type="project" value="UniProtKB-KW"/>
</dbReference>
<organism evidence="5 6">
    <name type="scientific">Mucilaginibacter mali</name>
    <dbReference type="NCBI Taxonomy" id="2740462"/>
    <lineage>
        <taxon>Bacteria</taxon>
        <taxon>Pseudomonadati</taxon>
        <taxon>Bacteroidota</taxon>
        <taxon>Sphingobacteriia</taxon>
        <taxon>Sphingobacteriales</taxon>
        <taxon>Sphingobacteriaceae</taxon>
        <taxon>Mucilaginibacter</taxon>
    </lineage>
</organism>
<dbReference type="SMART" id="SM00530">
    <property type="entry name" value="HTH_XRE"/>
    <property type="match status" value="1"/>
</dbReference>
<keyword evidence="3" id="KW-0804">Transcription</keyword>
<name>A0A7D4QMF5_9SPHI</name>
<gene>
    <name evidence="5" type="ORF">HQ865_18910</name>
</gene>
<dbReference type="InterPro" id="IPR010982">
    <property type="entry name" value="Lambda_DNA-bd_dom_sf"/>
</dbReference>
<dbReference type="KEGG" id="mmab:HQ865_18910"/>
<evidence type="ECO:0000256" key="1">
    <source>
        <dbReference type="ARBA" id="ARBA00023015"/>
    </source>
</evidence>
<dbReference type="InterPro" id="IPR050807">
    <property type="entry name" value="TransReg_Diox_bact_type"/>
</dbReference>
<keyword evidence="1" id="KW-0805">Transcription regulation</keyword>
<evidence type="ECO:0000259" key="4">
    <source>
        <dbReference type="PROSITE" id="PS50943"/>
    </source>
</evidence>
<dbReference type="CDD" id="cd00093">
    <property type="entry name" value="HTH_XRE"/>
    <property type="match status" value="1"/>
</dbReference>
<dbReference type="Proteomes" id="UP000505355">
    <property type="component" value="Chromosome"/>
</dbReference>
<proteinExistence type="predicted"/>
<keyword evidence="2" id="KW-0238">DNA-binding</keyword>
<dbReference type="RefSeq" id="WP_173416409.1">
    <property type="nucleotide sequence ID" value="NZ_CP054139.1"/>
</dbReference>
<sequence>MINQFLLKEFGTRVKTLRANKKLSQEALSRNTGFHRTYIGMIERGERNISLINIAVFAKAFEISISQLLDFASQQDSRPLSDYETKSGN</sequence>
<evidence type="ECO:0000313" key="5">
    <source>
        <dbReference type="EMBL" id="QKJ31750.1"/>
    </source>
</evidence>
<dbReference type="PANTHER" id="PTHR46797">
    <property type="entry name" value="HTH-TYPE TRANSCRIPTIONAL REGULATOR"/>
    <property type="match status" value="1"/>
</dbReference>
<dbReference type="PANTHER" id="PTHR46797:SF23">
    <property type="entry name" value="HTH-TYPE TRANSCRIPTIONAL REGULATOR SUTR"/>
    <property type="match status" value="1"/>
</dbReference>
<accession>A0A7D4QMF5</accession>
<feature type="domain" description="HTH cro/C1-type" evidence="4">
    <location>
        <begin position="14"/>
        <end position="68"/>
    </location>
</feature>
<dbReference type="GO" id="GO:0005829">
    <property type="term" value="C:cytosol"/>
    <property type="evidence" value="ECO:0007669"/>
    <property type="project" value="TreeGrafter"/>
</dbReference>
<dbReference type="PROSITE" id="PS50943">
    <property type="entry name" value="HTH_CROC1"/>
    <property type="match status" value="1"/>
</dbReference>
<protein>
    <submittedName>
        <fullName evidence="5">Helix-turn-helix transcriptional regulator</fullName>
    </submittedName>
</protein>
<evidence type="ECO:0000256" key="3">
    <source>
        <dbReference type="ARBA" id="ARBA00023163"/>
    </source>
</evidence>
<dbReference type="AlphaFoldDB" id="A0A7D4QMF5"/>
<dbReference type="InterPro" id="IPR001387">
    <property type="entry name" value="Cro/C1-type_HTH"/>
</dbReference>
<dbReference type="EMBL" id="CP054139">
    <property type="protein sequence ID" value="QKJ31750.1"/>
    <property type="molecule type" value="Genomic_DNA"/>
</dbReference>
<evidence type="ECO:0000256" key="2">
    <source>
        <dbReference type="ARBA" id="ARBA00023125"/>
    </source>
</evidence>
<keyword evidence="6" id="KW-1185">Reference proteome</keyword>
<dbReference type="Gene3D" id="1.10.260.40">
    <property type="entry name" value="lambda repressor-like DNA-binding domains"/>
    <property type="match status" value="1"/>
</dbReference>
<dbReference type="Pfam" id="PF01381">
    <property type="entry name" value="HTH_3"/>
    <property type="match status" value="1"/>
</dbReference>